<dbReference type="Gene3D" id="1.10.10.10">
    <property type="entry name" value="Winged helix-like DNA-binding domain superfamily/Winged helix DNA-binding domain"/>
    <property type="match status" value="1"/>
</dbReference>
<protein>
    <submittedName>
        <fullName evidence="3">ROK family transcriptional regulator</fullName>
    </submittedName>
</protein>
<dbReference type="InterPro" id="IPR036390">
    <property type="entry name" value="WH_DNA-bd_sf"/>
</dbReference>
<reference evidence="4" key="1">
    <citation type="journal article" date="2019" name="Int. J. Syst. Evol. Microbiol.">
        <title>The Global Catalogue of Microorganisms (GCM) 10K type strain sequencing project: providing services to taxonomists for standard genome sequencing and annotation.</title>
        <authorList>
            <consortium name="The Broad Institute Genomics Platform"/>
            <consortium name="The Broad Institute Genome Sequencing Center for Infectious Disease"/>
            <person name="Wu L."/>
            <person name="Ma J."/>
        </authorList>
    </citation>
    <scope>NUCLEOTIDE SEQUENCE [LARGE SCALE GENOMIC DNA]</scope>
    <source>
        <strain evidence="4">JCM 13006</strain>
    </source>
</reference>
<dbReference type="PANTHER" id="PTHR18964:SF173">
    <property type="entry name" value="GLUCOKINASE"/>
    <property type="match status" value="1"/>
</dbReference>
<accession>A0ABP9DB15</accession>
<sequence>MTSAAGPGRAAPVGPARQRAANRAVLLRTLRLGGPTTRQELASRSGLSLTTVAGLVTELEPTGLVVQHTVAHPRSGRRPFVVAFNPGAGAALAVDLGRTRLAVAVGDRTRPVLAERTVPRPPEDPQRLVGLLAEQVLAEAGTAPETLVGAAVAAGRRGVPGGSDDGGRLLPGRPAPSEAAALARGIERTWQLPVTVESRARLGALAEVVHGAVRAPGPLLNLVRDEGTELGIAIGGTLYSGGSGGAGRIGHVVVDPGGRPCECGRRGCLDASVDEDALRRSLHPGPVPGGVDAVGLLARAVGAAAVLIDPSTVVLGGSLASLGEGLAQRLRAELAAAPGPAPGPVVVCSALGERAVLLGALDLVLSSFGQPGRPADQG</sequence>
<feature type="region of interest" description="Disordered" evidence="2">
    <location>
        <begin position="156"/>
        <end position="175"/>
    </location>
</feature>
<keyword evidence="4" id="KW-1185">Reference proteome</keyword>
<name>A0ABP9DB15_9ACTN</name>
<dbReference type="InterPro" id="IPR000600">
    <property type="entry name" value="ROK"/>
</dbReference>
<dbReference type="RefSeq" id="WP_345695595.1">
    <property type="nucleotide sequence ID" value="NZ_BAABIS010000001.1"/>
</dbReference>
<comment type="similarity">
    <text evidence="1">Belongs to the ROK (NagC/XylR) family.</text>
</comment>
<evidence type="ECO:0000256" key="2">
    <source>
        <dbReference type="SAM" id="MobiDB-lite"/>
    </source>
</evidence>
<dbReference type="InterPro" id="IPR036388">
    <property type="entry name" value="WH-like_DNA-bd_sf"/>
</dbReference>
<dbReference type="InterPro" id="IPR043129">
    <property type="entry name" value="ATPase_NBD"/>
</dbReference>
<dbReference type="Gene3D" id="3.30.420.40">
    <property type="match status" value="3"/>
</dbReference>
<organism evidence="3 4">
    <name type="scientific">Kitasatospora terrestris</name>
    <dbReference type="NCBI Taxonomy" id="258051"/>
    <lineage>
        <taxon>Bacteria</taxon>
        <taxon>Bacillati</taxon>
        <taxon>Actinomycetota</taxon>
        <taxon>Actinomycetes</taxon>
        <taxon>Kitasatosporales</taxon>
        <taxon>Streptomycetaceae</taxon>
        <taxon>Kitasatospora</taxon>
    </lineage>
</organism>
<dbReference type="Pfam" id="PF00480">
    <property type="entry name" value="ROK"/>
    <property type="match status" value="1"/>
</dbReference>
<evidence type="ECO:0000256" key="1">
    <source>
        <dbReference type="ARBA" id="ARBA00006479"/>
    </source>
</evidence>
<dbReference type="PANTHER" id="PTHR18964">
    <property type="entry name" value="ROK (REPRESSOR, ORF, KINASE) FAMILY"/>
    <property type="match status" value="1"/>
</dbReference>
<proteinExistence type="inferred from homology"/>
<dbReference type="SUPFAM" id="SSF46785">
    <property type="entry name" value="Winged helix' DNA-binding domain"/>
    <property type="match status" value="1"/>
</dbReference>
<gene>
    <name evidence="3" type="ORF">GCM10023235_10720</name>
</gene>
<dbReference type="Proteomes" id="UP001501752">
    <property type="component" value="Unassembled WGS sequence"/>
</dbReference>
<dbReference type="SUPFAM" id="SSF53067">
    <property type="entry name" value="Actin-like ATPase domain"/>
    <property type="match status" value="1"/>
</dbReference>
<dbReference type="EMBL" id="BAABIS010000001">
    <property type="protein sequence ID" value="GAA4837541.1"/>
    <property type="molecule type" value="Genomic_DNA"/>
</dbReference>
<evidence type="ECO:0000313" key="3">
    <source>
        <dbReference type="EMBL" id="GAA4837541.1"/>
    </source>
</evidence>
<comment type="caution">
    <text evidence="3">The sequence shown here is derived from an EMBL/GenBank/DDBJ whole genome shotgun (WGS) entry which is preliminary data.</text>
</comment>
<evidence type="ECO:0000313" key="4">
    <source>
        <dbReference type="Proteomes" id="UP001501752"/>
    </source>
</evidence>